<dbReference type="InterPro" id="IPR050655">
    <property type="entry name" value="Plant_B3_domain"/>
</dbReference>
<dbReference type="AlphaFoldDB" id="A0AA41S1B2"/>
<protein>
    <recommendedName>
        <fullName evidence="6">TF-B3 domain-containing protein</fullName>
    </recommendedName>
</protein>
<evidence type="ECO:0000313" key="8">
    <source>
        <dbReference type="EMBL" id="MCL7036678.1"/>
    </source>
</evidence>
<evidence type="ECO:0000256" key="3">
    <source>
        <dbReference type="ARBA" id="ARBA00023125"/>
    </source>
</evidence>
<dbReference type="InterPro" id="IPR003340">
    <property type="entry name" value="B3_DNA-bd"/>
</dbReference>
<dbReference type="InterPro" id="IPR015300">
    <property type="entry name" value="DNA-bd_pseudobarrel_sf"/>
</dbReference>
<keyword evidence="3" id="KW-0238">DNA-binding</keyword>
<gene>
    <name evidence="8" type="ORF">MKW94_013761</name>
    <name evidence="7" type="ORF">MKW94_022299</name>
</gene>
<dbReference type="EMBL" id="JAJJMA010170675">
    <property type="protein sequence ID" value="MCL7036678.1"/>
    <property type="molecule type" value="Genomic_DNA"/>
</dbReference>
<dbReference type="GO" id="GO:0005634">
    <property type="term" value="C:nucleus"/>
    <property type="evidence" value="ECO:0007669"/>
    <property type="project" value="UniProtKB-SubCell"/>
</dbReference>
<accession>A0AA41S1B2</accession>
<dbReference type="SUPFAM" id="SSF101936">
    <property type="entry name" value="DNA-binding pseudobarrel domain"/>
    <property type="match status" value="1"/>
</dbReference>
<evidence type="ECO:0000256" key="2">
    <source>
        <dbReference type="ARBA" id="ARBA00023015"/>
    </source>
</evidence>
<evidence type="ECO:0000256" key="1">
    <source>
        <dbReference type="ARBA" id="ARBA00004123"/>
    </source>
</evidence>
<dbReference type="Pfam" id="PF02362">
    <property type="entry name" value="B3"/>
    <property type="match status" value="1"/>
</dbReference>
<dbReference type="PROSITE" id="PS50863">
    <property type="entry name" value="B3"/>
    <property type="match status" value="1"/>
</dbReference>
<evidence type="ECO:0000313" key="7">
    <source>
        <dbReference type="EMBL" id="MCL7024553.1"/>
    </source>
</evidence>
<evidence type="ECO:0000313" key="9">
    <source>
        <dbReference type="Proteomes" id="UP001177140"/>
    </source>
</evidence>
<sequence>MVHHEVQWSPFLVYMKEEEDFKQKLKFPVNFFDGLTVSVNVLLRRNSCPYGRCWIVKMVTTEEGDLTFQDGWDTFVEDYPLELGDAFVVQYDGNSNFLFTLFGKDGCEKKYDTSRIRNASDTESEDES</sequence>
<keyword evidence="2" id="KW-0805">Transcription regulation</keyword>
<organism evidence="7 9">
    <name type="scientific">Papaver nudicaule</name>
    <name type="common">Iceland poppy</name>
    <dbReference type="NCBI Taxonomy" id="74823"/>
    <lineage>
        <taxon>Eukaryota</taxon>
        <taxon>Viridiplantae</taxon>
        <taxon>Streptophyta</taxon>
        <taxon>Embryophyta</taxon>
        <taxon>Tracheophyta</taxon>
        <taxon>Spermatophyta</taxon>
        <taxon>Magnoliopsida</taxon>
        <taxon>Ranunculales</taxon>
        <taxon>Papaveraceae</taxon>
        <taxon>Papaveroideae</taxon>
        <taxon>Papaver</taxon>
    </lineage>
</organism>
<evidence type="ECO:0000259" key="6">
    <source>
        <dbReference type="PROSITE" id="PS50863"/>
    </source>
</evidence>
<dbReference type="SMART" id="SM01019">
    <property type="entry name" value="B3"/>
    <property type="match status" value="1"/>
</dbReference>
<keyword evidence="9" id="KW-1185">Reference proteome</keyword>
<dbReference type="PANTHER" id="PTHR31920">
    <property type="entry name" value="B3 DOMAIN-CONTAINING"/>
    <property type="match status" value="1"/>
</dbReference>
<evidence type="ECO:0000256" key="4">
    <source>
        <dbReference type="ARBA" id="ARBA00023163"/>
    </source>
</evidence>
<dbReference type="Proteomes" id="UP001177140">
    <property type="component" value="Unassembled WGS sequence"/>
</dbReference>
<evidence type="ECO:0000256" key="5">
    <source>
        <dbReference type="ARBA" id="ARBA00023242"/>
    </source>
</evidence>
<dbReference type="Gene3D" id="2.40.330.10">
    <property type="entry name" value="DNA-binding pseudobarrel domain"/>
    <property type="match status" value="1"/>
</dbReference>
<keyword evidence="5" id="KW-0539">Nucleus</keyword>
<keyword evidence="4" id="KW-0804">Transcription</keyword>
<dbReference type="GO" id="GO:0003677">
    <property type="term" value="F:DNA binding"/>
    <property type="evidence" value="ECO:0007669"/>
    <property type="project" value="UniProtKB-KW"/>
</dbReference>
<name>A0AA41S1B2_PAPNU</name>
<reference evidence="7" key="1">
    <citation type="submission" date="2022-03" db="EMBL/GenBank/DDBJ databases">
        <title>A functionally conserved STORR gene fusion in Papaver species that diverged 16.8 million years ago.</title>
        <authorList>
            <person name="Catania T."/>
        </authorList>
    </citation>
    <scope>NUCLEOTIDE SEQUENCE</scope>
    <source>
        <strain evidence="7">S-191538</strain>
    </source>
</reference>
<comment type="caution">
    <text evidence="7">The sequence shown here is derived from an EMBL/GenBank/DDBJ whole genome shotgun (WGS) entry which is preliminary data.</text>
</comment>
<dbReference type="EMBL" id="JAJJMA010035864">
    <property type="protein sequence ID" value="MCL7024553.1"/>
    <property type="molecule type" value="Genomic_DNA"/>
</dbReference>
<feature type="domain" description="TF-B3" evidence="6">
    <location>
        <begin position="10"/>
        <end position="105"/>
    </location>
</feature>
<comment type="subcellular location">
    <subcellularLocation>
        <location evidence="1">Nucleus</location>
    </subcellularLocation>
</comment>
<dbReference type="PANTHER" id="PTHR31920:SF135">
    <property type="entry name" value="B3 DOMAIN-CONTAINING PROTEIN OS03G0621600-RELATED"/>
    <property type="match status" value="1"/>
</dbReference>
<proteinExistence type="predicted"/>